<proteinExistence type="inferred from homology"/>
<comment type="caution">
    <text evidence="3">The sequence shown here is derived from an EMBL/GenBank/DDBJ whole genome shotgun (WGS) entry which is preliminary data.</text>
</comment>
<reference evidence="3 4" key="1">
    <citation type="submission" date="2018-04" db="EMBL/GenBank/DDBJ databases">
        <title>Genomic Encyclopedia of Type Strains, Phase IV (KMG-IV): sequencing the most valuable type-strain genomes for metagenomic binning, comparative biology and taxonomic classification.</title>
        <authorList>
            <person name="Goeker M."/>
        </authorList>
    </citation>
    <scope>NUCLEOTIDE SEQUENCE [LARGE SCALE GENOMIC DNA]</scope>
    <source>
        <strain evidence="3 4">DSM 28795</strain>
    </source>
</reference>
<accession>A0A2U1D2U1</accession>
<dbReference type="Pfam" id="PF13518">
    <property type="entry name" value="HTH_28"/>
    <property type="match status" value="1"/>
</dbReference>
<feature type="domain" description="Insertion element IS150 protein InsJ-like helix-turn-helix" evidence="2">
    <location>
        <begin position="65"/>
        <end position="116"/>
    </location>
</feature>
<dbReference type="Gene3D" id="1.10.10.10">
    <property type="entry name" value="Winged helix-like DNA-binding domain superfamily/Winged helix DNA-binding domain"/>
    <property type="match status" value="1"/>
</dbReference>
<dbReference type="PANTHER" id="PTHR33795:SF1">
    <property type="entry name" value="INSERTION ELEMENT IS150 PROTEIN INSJ"/>
    <property type="match status" value="1"/>
</dbReference>
<dbReference type="AlphaFoldDB" id="A0A2U1D2U1"/>
<comment type="similarity">
    <text evidence="1">Belongs to the IS150/IS1296 orfA family.</text>
</comment>
<keyword evidence="4" id="KW-1185">Reference proteome</keyword>
<protein>
    <submittedName>
        <fullName evidence="3">Transposase-like protein</fullName>
    </submittedName>
</protein>
<dbReference type="EMBL" id="QEKT01000022">
    <property type="protein sequence ID" value="PVY81993.1"/>
    <property type="molecule type" value="Genomic_DNA"/>
</dbReference>
<dbReference type="PANTHER" id="PTHR33795">
    <property type="entry name" value="INSERTION ELEMENT IS150 PROTEIN INSJ"/>
    <property type="match status" value="1"/>
</dbReference>
<evidence type="ECO:0000313" key="4">
    <source>
        <dbReference type="Proteomes" id="UP000245433"/>
    </source>
</evidence>
<evidence type="ECO:0000256" key="1">
    <source>
        <dbReference type="ARBA" id="ARBA00038232"/>
    </source>
</evidence>
<dbReference type="InterPro" id="IPR055247">
    <property type="entry name" value="InsJ-like_HTH"/>
</dbReference>
<organism evidence="3 4">
    <name type="scientific">Convivina intestini</name>
    <dbReference type="NCBI Taxonomy" id="1505726"/>
    <lineage>
        <taxon>Bacteria</taxon>
        <taxon>Bacillati</taxon>
        <taxon>Bacillota</taxon>
        <taxon>Bacilli</taxon>
        <taxon>Lactobacillales</taxon>
        <taxon>Lactobacillaceae</taxon>
        <taxon>Convivina</taxon>
    </lineage>
</organism>
<name>A0A2U1D2U1_9LACO</name>
<dbReference type="InterPro" id="IPR036388">
    <property type="entry name" value="WH-like_DNA-bd_sf"/>
</dbReference>
<dbReference type="InterPro" id="IPR009057">
    <property type="entry name" value="Homeodomain-like_sf"/>
</dbReference>
<sequence>MAKYSLATKLKAIDLYQNGLGTTRIAKKLKIGERGTILQWLYQWHHQGLTGLIRAKQLPNYSVSFKMKIINWLVTHQASYPEAARHFGIASASTVWHWHQRYRLHGLDGLANRRKRAQPMPQSNLTPAEELKRLKERNQYLETENAYLKKLQAVMHPTNKKHK</sequence>
<evidence type="ECO:0000259" key="2">
    <source>
        <dbReference type="Pfam" id="PF13518"/>
    </source>
</evidence>
<evidence type="ECO:0000313" key="3">
    <source>
        <dbReference type="EMBL" id="PVY81993.1"/>
    </source>
</evidence>
<dbReference type="Proteomes" id="UP000245433">
    <property type="component" value="Unassembled WGS sequence"/>
</dbReference>
<dbReference type="OrthoDB" id="2325011at2"/>
<dbReference type="SUPFAM" id="SSF46689">
    <property type="entry name" value="Homeodomain-like"/>
    <property type="match status" value="2"/>
</dbReference>
<dbReference type="InterPro" id="IPR052057">
    <property type="entry name" value="IS150/IS1296_orfA-like"/>
</dbReference>
<gene>
    <name evidence="3" type="ORF">C7384_1221</name>
</gene>
<dbReference type="RefSeq" id="WP_116585405.1">
    <property type="nucleotide sequence ID" value="NZ_CAKOEX010000030.1"/>
</dbReference>